<evidence type="ECO:0000256" key="1">
    <source>
        <dbReference type="ARBA" id="ARBA00004141"/>
    </source>
</evidence>
<dbReference type="InterPro" id="IPR006201">
    <property type="entry name" value="Neur_channel"/>
</dbReference>
<accession>A0AAE1DVS2</accession>
<comment type="subcellular location">
    <subcellularLocation>
        <location evidence="1">Membrane</location>
        <topology evidence="1">Multi-pass membrane protein</topology>
    </subcellularLocation>
</comment>
<dbReference type="EMBL" id="JAWDGP010002420">
    <property type="protein sequence ID" value="KAK3783343.1"/>
    <property type="molecule type" value="Genomic_DNA"/>
</dbReference>
<dbReference type="PANTHER" id="PTHR18945">
    <property type="entry name" value="NEUROTRANSMITTER GATED ION CHANNEL"/>
    <property type="match status" value="1"/>
</dbReference>
<evidence type="ECO:0000313" key="5">
    <source>
        <dbReference type="Proteomes" id="UP001283361"/>
    </source>
</evidence>
<protein>
    <recommendedName>
        <fullName evidence="3">Neurotransmitter-gated ion-channel ligand-binding domain-containing protein</fullName>
    </recommendedName>
</protein>
<evidence type="ECO:0000259" key="3">
    <source>
        <dbReference type="Pfam" id="PF02931"/>
    </source>
</evidence>
<evidence type="ECO:0000256" key="2">
    <source>
        <dbReference type="ARBA" id="ARBA00023136"/>
    </source>
</evidence>
<dbReference type="AlphaFoldDB" id="A0AAE1DVS2"/>
<dbReference type="InterPro" id="IPR018000">
    <property type="entry name" value="Neurotransmitter_ion_chnl_CS"/>
</dbReference>
<dbReference type="Gene3D" id="2.70.170.10">
    <property type="entry name" value="Neurotransmitter-gated ion-channel ligand-binding domain"/>
    <property type="match status" value="1"/>
</dbReference>
<sequence>MGDLVKLAIFSLTYNQTSQLMSSLLSNYDPTIRPVIDQSKVVTITALMLLGAIRTVNEKEQTISIRLYCWIWWEDELLTWTPSDHGNITAISPQIQQLLVDTSEITPVYVNYTGTVVWAPNILLEQLCKMDMTKFPMDEHNCTFLIYSVGSSTSEISLQYAQKNLDLRQYTVNGEWELLKTETSILTFDTGVSP</sequence>
<dbReference type="GO" id="GO:0016020">
    <property type="term" value="C:membrane"/>
    <property type="evidence" value="ECO:0007669"/>
    <property type="project" value="UniProtKB-SubCell"/>
</dbReference>
<dbReference type="CDD" id="cd18989">
    <property type="entry name" value="LGIC_ECD_cation"/>
    <property type="match status" value="1"/>
</dbReference>
<reference evidence="4" key="1">
    <citation type="journal article" date="2023" name="G3 (Bethesda)">
        <title>A reference genome for the long-term kleptoplast-retaining sea slug Elysia crispata morphotype clarki.</title>
        <authorList>
            <person name="Eastman K.E."/>
            <person name="Pendleton A.L."/>
            <person name="Shaikh M.A."/>
            <person name="Suttiyut T."/>
            <person name="Ogas R."/>
            <person name="Tomko P."/>
            <person name="Gavelis G."/>
            <person name="Widhalm J.R."/>
            <person name="Wisecaver J.H."/>
        </authorList>
    </citation>
    <scope>NUCLEOTIDE SEQUENCE</scope>
    <source>
        <strain evidence="4">ECLA1</strain>
    </source>
</reference>
<dbReference type="Proteomes" id="UP001283361">
    <property type="component" value="Unassembled WGS sequence"/>
</dbReference>
<keyword evidence="5" id="KW-1185">Reference proteome</keyword>
<gene>
    <name evidence="4" type="ORF">RRG08_044350</name>
</gene>
<proteinExistence type="predicted"/>
<dbReference type="PROSITE" id="PS00236">
    <property type="entry name" value="NEUROTR_ION_CHANNEL"/>
    <property type="match status" value="1"/>
</dbReference>
<dbReference type="SUPFAM" id="SSF63712">
    <property type="entry name" value="Nicotinic receptor ligand binding domain-like"/>
    <property type="match status" value="1"/>
</dbReference>
<feature type="domain" description="Neurotransmitter-gated ion-channel ligand-binding" evidence="3">
    <location>
        <begin position="18"/>
        <end position="185"/>
    </location>
</feature>
<dbReference type="GO" id="GO:0005230">
    <property type="term" value="F:extracellular ligand-gated monoatomic ion channel activity"/>
    <property type="evidence" value="ECO:0007669"/>
    <property type="project" value="InterPro"/>
</dbReference>
<organism evidence="4 5">
    <name type="scientific">Elysia crispata</name>
    <name type="common">lettuce slug</name>
    <dbReference type="NCBI Taxonomy" id="231223"/>
    <lineage>
        <taxon>Eukaryota</taxon>
        <taxon>Metazoa</taxon>
        <taxon>Spiralia</taxon>
        <taxon>Lophotrochozoa</taxon>
        <taxon>Mollusca</taxon>
        <taxon>Gastropoda</taxon>
        <taxon>Heterobranchia</taxon>
        <taxon>Euthyneura</taxon>
        <taxon>Panpulmonata</taxon>
        <taxon>Sacoglossa</taxon>
        <taxon>Placobranchoidea</taxon>
        <taxon>Plakobranchidae</taxon>
        <taxon>Elysia</taxon>
    </lineage>
</organism>
<dbReference type="InterPro" id="IPR006202">
    <property type="entry name" value="Neur_chan_lig-bd"/>
</dbReference>
<dbReference type="Pfam" id="PF02931">
    <property type="entry name" value="Neur_chan_LBD"/>
    <property type="match status" value="1"/>
</dbReference>
<evidence type="ECO:0000313" key="4">
    <source>
        <dbReference type="EMBL" id="KAK3783343.1"/>
    </source>
</evidence>
<dbReference type="InterPro" id="IPR036734">
    <property type="entry name" value="Neur_chan_lig-bd_sf"/>
</dbReference>
<comment type="caution">
    <text evidence="4">The sequence shown here is derived from an EMBL/GenBank/DDBJ whole genome shotgun (WGS) entry which is preliminary data.</text>
</comment>
<keyword evidence="2" id="KW-0472">Membrane</keyword>
<name>A0AAE1DVS2_9GAST</name>
<dbReference type="GO" id="GO:0004888">
    <property type="term" value="F:transmembrane signaling receptor activity"/>
    <property type="evidence" value="ECO:0007669"/>
    <property type="project" value="InterPro"/>
</dbReference>